<evidence type="ECO:0000256" key="1">
    <source>
        <dbReference type="SAM" id="Phobius"/>
    </source>
</evidence>
<keyword evidence="1" id="KW-1133">Transmembrane helix</keyword>
<proteinExistence type="predicted"/>
<dbReference type="EMBL" id="GBRH01228778">
    <property type="protein sequence ID" value="JAD69117.1"/>
    <property type="molecule type" value="Transcribed_RNA"/>
</dbReference>
<sequence>MCIFACLNCYTYHTEVLRYRTRSRLFSWVVGSVPAVPFLIIILVDPIFA</sequence>
<keyword evidence="1" id="KW-0472">Membrane</keyword>
<name>A0A0A9CCC1_ARUDO</name>
<evidence type="ECO:0000313" key="2">
    <source>
        <dbReference type="EMBL" id="JAD69117.1"/>
    </source>
</evidence>
<protein>
    <submittedName>
        <fullName evidence="2">Uncharacterized protein</fullName>
    </submittedName>
</protein>
<reference evidence="2" key="2">
    <citation type="journal article" date="2015" name="Data Brief">
        <title>Shoot transcriptome of the giant reed, Arundo donax.</title>
        <authorList>
            <person name="Barrero R.A."/>
            <person name="Guerrero F.D."/>
            <person name="Moolhuijzen P."/>
            <person name="Goolsby J.A."/>
            <person name="Tidwell J."/>
            <person name="Bellgard S.E."/>
            <person name="Bellgard M.I."/>
        </authorList>
    </citation>
    <scope>NUCLEOTIDE SEQUENCE</scope>
    <source>
        <tissue evidence="2">Shoot tissue taken approximately 20 cm above the soil surface</tissue>
    </source>
</reference>
<dbReference type="AlphaFoldDB" id="A0A0A9CCC1"/>
<reference evidence="2" key="1">
    <citation type="submission" date="2014-09" db="EMBL/GenBank/DDBJ databases">
        <authorList>
            <person name="Magalhaes I.L.F."/>
            <person name="Oliveira U."/>
            <person name="Santos F.R."/>
            <person name="Vidigal T.H.D.A."/>
            <person name="Brescovit A.D."/>
            <person name="Santos A.J."/>
        </authorList>
    </citation>
    <scope>NUCLEOTIDE SEQUENCE</scope>
    <source>
        <tissue evidence="2">Shoot tissue taken approximately 20 cm above the soil surface</tissue>
    </source>
</reference>
<organism evidence="2">
    <name type="scientific">Arundo donax</name>
    <name type="common">Giant reed</name>
    <name type="synonym">Donax arundinaceus</name>
    <dbReference type="NCBI Taxonomy" id="35708"/>
    <lineage>
        <taxon>Eukaryota</taxon>
        <taxon>Viridiplantae</taxon>
        <taxon>Streptophyta</taxon>
        <taxon>Embryophyta</taxon>
        <taxon>Tracheophyta</taxon>
        <taxon>Spermatophyta</taxon>
        <taxon>Magnoliopsida</taxon>
        <taxon>Liliopsida</taxon>
        <taxon>Poales</taxon>
        <taxon>Poaceae</taxon>
        <taxon>PACMAD clade</taxon>
        <taxon>Arundinoideae</taxon>
        <taxon>Arundineae</taxon>
        <taxon>Arundo</taxon>
    </lineage>
</organism>
<feature type="transmembrane region" description="Helical" evidence="1">
    <location>
        <begin position="25"/>
        <end position="44"/>
    </location>
</feature>
<keyword evidence="1" id="KW-0812">Transmembrane</keyword>
<accession>A0A0A9CCC1</accession>